<feature type="transmembrane region" description="Helical" evidence="1">
    <location>
        <begin position="39"/>
        <end position="63"/>
    </location>
</feature>
<dbReference type="EMBL" id="JAMYWD010000007">
    <property type="protein sequence ID" value="KAJ4967083.1"/>
    <property type="molecule type" value="Genomic_DNA"/>
</dbReference>
<comment type="caution">
    <text evidence="2">The sequence shown here is derived from an EMBL/GenBank/DDBJ whole genome shotgun (WGS) entry which is preliminary data.</text>
</comment>
<evidence type="ECO:0000256" key="1">
    <source>
        <dbReference type="SAM" id="Phobius"/>
    </source>
</evidence>
<evidence type="ECO:0000313" key="3">
    <source>
        <dbReference type="Proteomes" id="UP001141806"/>
    </source>
</evidence>
<keyword evidence="3" id="KW-1185">Reference proteome</keyword>
<dbReference type="AlphaFoldDB" id="A0A9Q0KAS8"/>
<keyword evidence="1" id="KW-0812">Transmembrane</keyword>
<sequence length="99" mass="11284">MRMISDMLVSNWNYVWAVNVVVLKSLELVGVLSPFRCGGFSTLALFIVSAASSFFLLLLALLLDLMEFFRHHSITTASWKRCRGGICWHGIHNRHLVDF</sequence>
<accession>A0A9Q0KAS8</accession>
<keyword evidence="1" id="KW-0472">Membrane</keyword>
<gene>
    <name evidence="2" type="ORF">NE237_018932</name>
</gene>
<dbReference type="Proteomes" id="UP001141806">
    <property type="component" value="Unassembled WGS sequence"/>
</dbReference>
<keyword evidence="1" id="KW-1133">Transmembrane helix</keyword>
<evidence type="ECO:0000313" key="2">
    <source>
        <dbReference type="EMBL" id="KAJ4967083.1"/>
    </source>
</evidence>
<organism evidence="2 3">
    <name type="scientific">Protea cynaroides</name>
    <dbReference type="NCBI Taxonomy" id="273540"/>
    <lineage>
        <taxon>Eukaryota</taxon>
        <taxon>Viridiplantae</taxon>
        <taxon>Streptophyta</taxon>
        <taxon>Embryophyta</taxon>
        <taxon>Tracheophyta</taxon>
        <taxon>Spermatophyta</taxon>
        <taxon>Magnoliopsida</taxon>
        <taxon>Proteales</taxon>
        <taxon>Proteaceae</taxon>
        <taxon>Protea</taxon>
    </lineage>
</organism>
<name>A0A9Q0KAS8_9MAGN</name>
<feature type="transmembrane region" description="Helical" evidence="1">
    <location>
        <begin position="12"/>
        <end position="33"/>
    </location>
</feature>
<reference evidence="2" key="1">
    <citation type="journal article" date="2023" name="Plant J.">
        <title>The genome of the king protea, Protea cynaroides.</title>
        <authorList>
            <person name="Chang J."/>
            <person name="Duong T.A."/>
            <person name="Schoeman C."/>
            <person name="Ma X."/>
            <person name="Roodt D."/>
            <person name="Barker N."/>
            <person name="Li Z."/>
            <person name="Van de Peer Y."/>
            <person name="Mizrachi E."/>
        </authorList>
    </citation>
    <scope>NUCLEOTIDE SEQUENCE</scope>
    <source>
        <tissue evidence="2">Young leaves</tissue>
    </source>
</reference>
<proteinExistence type="predicted"/>
<protein>
    <submittedName>
        <fullName evidence="2">Uncharacterized protein</fullName>
    </submittedName>
</protein>